<evidence type="ECO:0000256" key="3">
    <source>
        <dbReference type="ARBA" id="ARBA00022692"/>
    </source>
</evidence>
<evidence type="ECO:0000313" key="9">
    <source>
        <dbReference type="Proteomes" id="UP000018936"/>
    </source>
</evidence>
<accession>V8NK06</accession>
<evidence type="ECO:0000256" key="5">
    <source>
        <dbReference type="ARBA" id="ARBA00023136"/>
    </source>
</evidence>
<dbReference type="GO" id="GO:0097623">
    <property type="term" value="P:potassium ion export across plasma membrane"/>
    <property type="evidence" value="ECO:0007669"/>
    <property type="project" value="TreeGrafter"/>
</dbReference>
<dbReference type="PANTHER" id="PTHR15282">
    <property type="entry name" value="POTASSIUM VOLTAGE-GATED CHANNEL SUBFAMILY E MEMBER 1, 3"/>
    <property type="match status" value="1"/>
</dbReference>
<dbReference type="GO" id="GO:0060307">
    <property type="term" value="P:regulation of ventricular cardiac muscle cell membrane repolarization"/>
    <property type="evidence" value="ECO:0007669"/>
    <property type="project" value="TreeGrafter"/>
</dbReference>
<evidence type="ECO:0000313" key="8">
    <source>
        <dbReference type="EMBL" id="ETE62316.1"/>
    </source>
</evidence>
<evidence type="ECO:0000256" key="7">
    <source>
        <dbReference type="SAM" id="Phobius"/>
    </source>
</evidence>
<comment type="subcellular location">
    <subcellularLocation>
        <location evidence="1">Membrane</location>
        <topology evidence="1">Single-pass membrane protein</topology>
    </subcellularLocation>
</comment>
<dbReference type="InterPro" id="IPR000369">
    <property type="entry name" value="K_chnl_KCNE"/>
</dbReference>
<evidence type="ECO:0000256" key="2">
    <source>
        <dbReference type="ARBA" id="ARBA00005688"/>
    </source>
</evidence>
<dbReference type="GO" id="GO:1902282">
    <property type="term" value="F:voltage-gated potassium channel activity involved in ventricular cardiac muscle cell action potential repolarization"/>
    <property type="evidence" value="ECO:0007669"/>
    <property type="project" value="TreeGrafter"/>
</dbReference>
<feature type="compositionally biased region" description="Polar residues" evidence="6">
    <location>
        <begin position="205"/>
        <end position="215"/>
    </location>
</feature>
<dbReference type="AlphaFoldDB" id="V8NK06"/>
<keyword evidence="5 7" id="KW-0472">Membrane</keyword>
<evidence type="ECO:0000256" key="1">
    <source>
        <dbReference type="ARBA" id="ARBA00004167"/>
    </source>
</evidence>
<dbReference type="Proteomes" id="UP000018936">
    <property type="component" value="Unassembled WGS sequence"/>
</dbReference>
<reference evidence="8 9" key="1">
    <citation type="journal article" date="2013" name="Proc. Natl. Acad. Sci. U.S.A.">
        <title>The king cobra genome reveals dynamic gene evolution and adaptation in the snake venom system.</title>
        <authorList>
            <person name="Vonk F.J."/>
            <person name="Casewell N.R."/>
            <person name="Henkel C.V."/>
            <person name="Heimberg A.M."/>
            <person name="Jansen H.J."/>
            <person name="McCleary R.J."/>
            <person name="Kerkkamp H.M."/>
            <person name="Vos R.A."/>
            <person name="Guerreiro I."/>
            <person name="Calvete J.J."/>
            <person name="Wuster W."/>
            <person name="Woods A.E."/>
            <person name="Logan J.M."/>
            <person name="Harrison R.A."/>
            <person name="Castoe T.A."/>
            <person name="de Koning A.P."/>
            <person name="Pollock D.D."/>
            <person name="Yandell M."/>
            <person name="Calderon D."/>
            <person name="Renjifo C."/>
            <person name="Currier R.B."/>
            <person name="Salgado D."/>
            <person name="Pla D."/>
            <person name="Sanz L."/>
            <person name="Hyder A.S."/>
            <person name="Ribeiro J.M."/>
            <person name="Arntzen J.W."/>
            <person name="van den Thillart G.E."/>
            <person name="Boetzer M."/>
            <person name="Pirovano W."/>
            <person name="Dirks R.P."/>
            <person name="Spaink H.P."/>
            <person name="Duboule D."/>
            <person name="McGlinn E."/>
            <person name="Kini R.M."/>
            <person name="Richardson M.K."/>
        </authorList>
    </citation>
    <scope>NUCLEOTIDE SEQUENCE</scope>
    <source>
        <tissue evidence="8">Blood</tissue>
    </source>
</reference>
<evidence type="ECO:0000256" key="4">
    <source>
        <dbReference type="ARBA" id="ARBA00022989"/>
    </source>
</evidence>
<name>V8NK06_OPHHA</name>
<keyword evidence="9" id="KW-1185">Reference proteome</keyword>
<dbReference type="PANTHER" id="PTHR15282:SF9">
    <property type="entry name" value="POTASSIUM VOLTAGE-GATED CHANNEL SUBFAMILY E MEMBER 4"/>
    <property type="match status" value="1"/>
</dbReference>
<gene>
    <name evidence="8" type="primary">KCNE4</name>
    <name evidence="8" type="ORF">L345_11927</name>
</gene>
<dbReference type="GO" id="GO:0015459">
    <property type="term" value="F:potassium channel regulator activity"/>
    <property type="evidence" value="ECO:0007669"/>
    <property type="project" value="TreeGrafter"/>
</dbReference>
<keyword evidence="4 7" id="KW-1133">Transmembrane helix</keyword>
<dbReference type="GO" id="GO:0005251">
    <property type="term" value="F:delayed rectifier potassium channel activity"/>
    <property type="evidence" value="ECO:0007669"/>
    <property type="project" value="TreeGrafter"/>
</dbReference>
<dbReference type="EMBL" id="AZIM01003327">
    <property type="protein sequence ID" value="ETE62316.1"/>
    <property type="molecule type" value="Genomic_DNA"/>
</dbReference>
<dbReference type="GO" id="GO:0086091">
    <property type="term" value="P:regulation of heart rate by cardiac conduction"/>
    <property type="evidence" value="ECO:0007669"/>
    <property type="project" value="TreeGrafter"/>
</dbReference>
<comment type="similarity">
    <text evidence="2">Belongs to the potassium channel KCNE family.</text>
</comment>
<dbReference type="GO" id="GO:0008076">
    <property type="term" value="C:voltage-gated potassium channel complex"/>
    <property type="evidence" value="ECO:0007669"/>
    <property type="project" value="TreeGrafter"/>
</dbReference>
<dbReference type="GO" id="GO:0044325">
    <property type="term" value="F:transmembrane transporter binding"/>
    <property type="evidence" value="ECO:0007669"/>
    <property type="project" value="TreeGrafter"/>
</dbReference>
<dbReference type="Pfam" id="PF02060">
    <property type="entry name" value="ISK_Channel"/>
    <property type="match status" value="1"/>
</dbReference>
<sequence length="215" mass="23665">MLSLRNLHLGKVNQLTAKSSNQEAITKSFITHVAPRGEGSSLFPKALMFVMDHPNTTQSLPAVENSGSVASLSEKNEGSGNEYFYILIVMTFYGIFLMGIMLGYMNSKRKEKKSNLLLLYKDEQRKWGQAVKPLPTVSGLRSVQFPMMISMLQDSMVPAFSCALCSVEGNSESSLPDVHLTIEEEMPVDEPGELTETGLLKDSSEGSSESIHQHS</sequence>
<dbReference type="PRINTS" id="PR00168">
    <property type="entry name" value="KCNECHANNEL"/>
</dbReference>
<dbReference type="OrthoDB" id="6422957at2759"/>
<evidence type="ECO:0000256" key="6">
    <source>
        <dbReference type="SAM" id="MobiDB-lite"/>
    </source>
</evidence>
<feature type="non-terminal residue" evidence="8">
    <location>
        <position position="1"/>
    </location>
</feature>
<keyword evidence="3 7" id="KW-0812">Transmembrane</keyword>
<comment type="caution">
    <text evidence="8">The sequence shown here is derived from an EMBL/GenBank/DDBJ whole genome shotgun (WGS) entry which is preliminary data.</text>
</comment>
<feature type="transmembrane region" description="Helical" evidence="7">
    <location>
        <begin position="83"/>
        <end position="104"/>
    </location>
</feature>
<protein>
    <submittedName>
        <fullName evidence="8">Potassium voltage-gated channel subfamily E member 4</fullName>
    </submittedName>
</protein>
<feature type="region of interest" description="Disordered" evidence="6">
    <location>
        <begin position="185"/>
        <end position="215"/>
    </location>
</feature>
<proteinExistence type="inferred from homology"/>
<organism evidence="8 9">
    <name type="scientific">Ophiophagus hannah</name>
    <name type="common">King cobra</name>
    <name type="synonym">Naja hannah</name>
    <dbReference type="NCBI Taxonomy" id="8665"/>
    <lineage>
        <taxon>Eukaryota</taxon>
        <taxon>Metazoa</taxon>
        <taxon>Chordata</taxon>
        <taxon>Craniata</taxon>
        <taxon>Vertebrata</taxon>
        <taxon>Euteleostomi</taxon>
        <taxon>Lepidosauria</taxon>
        <taxon>Squamata</taxon>
        <taxon>Bifurcata</taxon>
        <taxon>Unidentata</taxon>
        <taxon>Episquamata</taxon>
        <taxon>Toxicofera</taxon>
        <taxon>Serpentes</taxon>
        <taxon>Colubroidea</taxon>
        <taxon>Elapidae</taxon>
        <taxon>Elapinae</taxon>
        <taxon>Ophiophagus</taxon>
    </lineage>
</organism>